<evidence type="ECO:0000256" key="9">
    <source>
        <dbReference type="PROSITE-ProRule" id="PRU00176"/>
    </source>
</evidence>
<evidence type="ECO:0000256" key="7">
    <source>
        <dbReference type="ARBA" id="ARBA00093374"/>
    </source>
</evidence>
<evidence type="ECO:0000256" key="4">
    <source>
        <dbReference type="ARBA" id="ARBA00022884"/>
    </source>
</evidence>
<dbReference type="InterPro" id="IPR035979">
    <property type="entry name" value="RBD_domain_sf"/>
</dbReference>
<dbReference type="InterPro" id="IPR034397">
    <property type="entry name" value="Prp24_RRM1"/>
</dbReference>
<dbReference type="InterPro" id="IPR000504">
    <property type="entry name" value="RRM_dom"/>
</dbReference>
<dbReference type="SUPFAM" id="SSF54928">
    <property type="entry name" value="RNA-binding domain, RBD"/>
    <property type="match status" value="3"/>
</dbReference>
<feature type="compositionally biased region" description="Polar residues" evidence="10">
    <location>
        <begin position="973"/>
        <end position="983"/>
    </location>
</feature>
<dbReference type="InterPro" id="IPR012677">
    <property type="entry name" value="Nucleotide-bd_a/b_plait_sf"/>
</dbReference>
<keyword evidence="13" id="KW-1185">Reference proteome</keyword>
<evidence type="ECO:0000313" key="12">
    <source>
        <dbReference type="EMBL" id="KIM19528.1"/>
    </source>
</evidence>
<evidence type="ECO:0000256" key="2">
    <source>
        <dbReference type="ARBA" id="ARBA00022664"/>
    </source>
</evidence>
<dbReference type="SUPFAM" id="SSF48452">
    <property type="entry name" value="TPR-like"/>
    <property type="match status" value="1"/>
</dbReference>
<dbReference type="OrthoDB" id="360390at2759"/>
<comment type="subcellular location">
    <subcellularLocation>
        <location evidence="1">Nucleus</location>
    </subcellularLocation>
</comment>
<feature type="domain" description="RRM" evidence="11">
    <location>
        <begin position="675"/>
        <end position="752"/>
    </location>
</feature>
<dbReference type="EMBL" id="KN824640">
    <property type="protein sequence ID" value="KIM19528.1"/>
    <property type="molecule type" value="Genomic_DNA"/>
</dbReference>
<dbReference type="PANTHER" id="PTHR32343">
    <property type="entry name" value="SERINE/ARGININE-RICH SPLICING FACTOR"/>
    <property type="match status" value="1"/>
</dbReference>
<accession>A0A0C2VYZ0</accession>
<feature type="compositionally biased region" description="Basic and acidic residues" evidence="10">
    <location>
        <begin position="581"/>
        <end position="601"/>
    </location>
</feature>
<reference evidence="12 13" key="1">
    <citation type="submission" date="2014-04" db="EMBL/GenBank/DDBJ databases">
        <authorList>
            <consortium name="DOE Joint Genome Institute"/>
            <person name="Kuo A."/>
            <person name="Zuccaro A."/>
            <person name="Kohler A."/>
            <person name="Nagy L.G."/>
            <person name="Floudas D."/>
            <person name="Copeland A."/>
            <person name="Barry K.W."/>
            <person name="Cichocki N."/>
            <person name="Veneault-Fourrey C."/>
            <person name="LaButti K."/>
            <person name="Lindquist E.A."/>
            <person name="Lipzen A."/>
            <person name="Lundell T."/>
            <person name="Morin E."/>
            <person name="Murat C."/>
            <person name="Sun H."/>
            <person name="Tunlid A."/>
            <person name="Henrissat B."/>
            <person name="Grigoriev I.V."/>
            <person name="Hibbett D.S."/>
            <person name="Martin F."/>
            <person name="Nordberg H.P."/>
            <person name="Cantor M.N."/>
            <person name="Hua S.X."/>
        </authorList>
    </citation>
    <scope>NUCLEOTIDE SEQUENCE [LARGE SCALE GENOMIC DNA]</scope>
    <source>
        <strain evidence="12 13">MAFF 305830</strain>
    </source>
</reference>
<sequence>LFSAARKDYLSIPVLRFQALTLINLYTRQQEGDGEATSLDHWTEENVRNQLSEISSLAAQHISKSHDVWDLWAKWELELLEELNANADMEDEKEEAVTRIDEMFLARLRQPHSNYNATSELYSPFVSSYFPDTEYESRLVAATKARELPLKQLSWREGNPKRVREHLELRAQNGGFLEWKQYLAWEIGAKKPQRKFIVAVYERLLDCASRERWSALCAVQDSPSDETLSEALKVKAANLRDVWEEYLTYAQTGDSTELLNLARRATRALPESGTVWAIYMRAVEKATRPTDDMEQFEWEESIPDIYSRALQINLLQTSVEDFVAVTLTRASWSRRMCFVEEEGETVVDPDRMADVIQILEEGIATVRKVEGGDPKMRLEGFLSAFYLALPLPDNALEVLQSATKFYKTSSPAWLNYIDVLLSQNKIVEARRVFKDASQRKGLDPPEAVWDRWILFEYQFGTVEEVEKTLGVVKEFKKAEELRRKRAWEAYAREQAAAYASNGFTATTTTQVAPATATAVAATDGAEVAQMDVDAKADATTERTLKRKRSGDDVMDTSHTPKKSKHGDSATPAAVMQPKQPEPPKSEPETEKPALKRDRERTTVLVSKLPQTAVDDDLHKLFKDCGEIRELSIKKLPNELVATVEFKDHESIPGALTKDKKRVNGIEVAVSVGWESTLYITNFREGMDDAEMRTLFEKFGTILDVRWPSKRIKTTRRFCYVQYTTPAAAQEALTLNGVELEPGLKLTVLISDPTRKKVRTDAGARELRVTGVVKSVTKAELEKLFSPHGALKDVRLVPAVGNNQTAFIEYEAEESAERGLALNNHMLKGRRLAVTMADSRPGRAGAAPGAREETNSRSIRIKNVPNDTQEGILQQALEKIAPVVRVQLLGDRNEAIVELTSMADAGRVLLEHPTLSFNGSTLNLLEEGRSYSVASRGRGRGMRADRGGRGGRGGGSRAGLGMRSGPKSDVTMAEPTQSTSSTTGDRAPKKQDDFRKMLGL</sequence>
<feature type="domain" description="RRM" evidence="11">
    <location>
        <begin position="601"/>
        <end position="676"/>
    </location>
</feature>
<dbReference type="AlphaFoldDB" id="A0A0C2VYZ0"/>
<dbReference type="FunFam" id="3.30.70.330:FF:000365">
    <property type="entry name" value="U4/U6 snRNA-associated-splicing factor PRP24"/>
    <property type="match status" value="1"/>
</dbReference>
<keyword evidence="5" id="KW-0508">mRNA splicing</keyword>
<dbReference type="GO" id="GO:0006397">
    <property type="term" value="P:mRNA processing"/>
    <property type="evidence" value="ECO:0007669"/>
    <property type="project" value="UniProtKB-KW"/>
</dbReference>
<dbReference type="GO" id="GO:0003723">
    <property type="term" value="F:RNA binding"/>
    <property type="evidence" value="ECO:0007669"/>
    <property type="project" value="UniProtKB-UniRule"/>
</dbReference>
<name>A0A0C2VYZ0_SERVB</name>
<evidence type="ECO:0000256" key="1">
    <source>
        <dbReference type="ARBA" id="ARBA00004123"/>
    </source>
</evidence>
<dbReference type="Pfam" id="PF00076">
    <property type="entry name" value="RRM_1"/>
    <property type="match status" value="3"/>
</dbReference>
<dbReference type="CDD" id="cd12296">
    <property type="entry name" value="RRM1_Prp24"/>
    <property type="match status" value="1"/>
</dbReference>
<dbReference type="InterPro" id="IPR011990">
    <property type="entry name" value="TPR-like_helical_dom_sf"/>
</dbReference>
<evidence type="ECO:0000256" key="10">
    <source>
        <dbReference type="SAM" id="MobiDB-lite"/>
    </source>
</evidence>
<reference evidence="13" key="2">
    <citation type="submission" date="2015-01" db="EMBL/GenBank/DDBJ databases">
        <title>Evolutionary Origins and Diversification of the Mycorrhizal Mutualists.</title>
        <authorList>
            <consortium name="DOE Joint Genome Institute"/>
            <consortium name="Mycorrhizal Genomics Consortium"/>
            <person name="Kohler A."/>
            <person name="Kuo A."/>
            <person name="Nagy L.G."/>
            <person name="Floudas D."/>
            <person name="Copeland A."/>
            <person name="Barry K.W."/>
            <person name="Cichocki N."/>
            <person name="Veneault-Fourrey C."/>
            <person name="LaButti K."/>
            <person name="Lindquist E.A."/>
            <person name="Lipzen A."/>
            <person name="Lundell T."/>
            <person name="Morin E."/>
            <person name="Murat C."/>
            <person name="Riley R."/>
            <person name="Ohm R."/>
            <person name="Sun H."/>
            <person name="Tunlid A."/>
            <person name="Henrissat B."/>
            <person name="Grigoriev I.V."/>
            <person name="Hibbett D.S."/>
            <person name="Martin F."/>
        </authorList>
    </citation>
    <scope>NUCLEOTIDE SEQUENCE [LARGE SCALE GENOMIC DNA]</scope>
    <source>
        <strain evidence="13">MAFF 305830</strain>
    </source>
</reference>
<evidence type="ECO:0000256" key="3">
    <source>
        <dbReference type="ARBA" id="ARBA00022737"/>
    </source>
</evidence>
<dbReference type="GO" id="GO:0005688">
    <property type="term" value="C:U6 snRNP"/>
    <property type="evidence" value="ECO:0007669"/>
    <property type="project" value="UniProtKB-ARBA"/>
</dbReference>
<evidence type="ECO:0000256" key="5">
    <source>
        <dbReference type="ARBA" id="ARBA00023187"/>
    </source>
</evidence>
<feature type="non-terminal residue" evidence="12">
    <location>
        <position position="1"/>
    </location>
</feature>
<evidence type="ECO:0000256" key="8">
    <source>
        <dbReference type="ARBA" id="ARBA00093627"/>
    </source>
</evidence>
<keyword evidence="3" id="KW-0677">Repeat</keyword>
<dbReference type="HOGENOM" id="CLU_003925_1_0_1"/>
<proteinExistence type="predicted"/>
<keyword evidence="4 9" id="KW-0694">RNA-binding</keyword>
<evidence type="ECO:0000256" key="6">
    <source>
        <dbReference type="ARBA" id="ARBA00023242"/>
    </source>
</evidence>
<organism evidence="12 13">
    <name type="scientific">Serendipita vermifera MAFF 305830</name>
    <dbReference type="NCBI Taxonomy" id="933852"/>
    <lineage>
        <taxon>Eukaryota</taxon>
        <taxon>Fungi</taxon>
        <taxon>Dikarya</taxon>
        <taxon>Basidiomycota</taxon>
        <taxon>Agaricomycotina</taxon>
        <taxon>Agaricomycetes</taxon>
        <taxon>Sebacinales</taxon>
        <taxon>Serendipitaceae</taxon>
        <taxon>Serendipita</taxon>
    </lineage>
</organism>
<feature type="compositionally biased region" description="Basic and acidic residues" evidence="10">
    <location>
        <begin position="985"/>
        <end position="999"/>
    </location>
</feature>
<feature type="region of interest" description="Disordered" evidence="10">
    <location>
        <begin position="533"/>
        <end position="602"/>
    </location>
</feature>
<feature type="domain" description="RRM" evidence="11">
    <location>
        <begin position="856"/>
        <end position="937"/>
    </location>
</feature>
<evidence type="ECO:0000259" key="11">
    <source>
        <dbReference type="PROSITE" id="PS50102"/>
    </source>
</evidence>
<comment type="function">
    <text evidence="7">Functions as a recycling factor of the spliceosome, a machinery that forms on each precursor-messenger RNA (pre-mRNA) and catalyzes the removal of introns. Chaperones the re-annealing of U4 and U6 snRNAs (small nuclear RNAs) released from previous rounds of splicing, an initial step in reforming the U4/U6-U5 tri-snRNP (small nuclear ribonucleoprotein) that can reassemble into another spliceosome complex; this step involves binding U6 and facilitating the unwinding of the U6 internal stem loop, followed by base-pairing of U6 to U4.</text>
</comment>
<dbReference type="STRING" id="933852.A0A0C2VYZ0"/>
<evidence type="ECO:0000313" key="13">
    <source>
        <dbReference type="Proteomes" id="UP000054097"/>
    </source>
</evidence>
<dbReference type="PROSITE" id="PS50102">
    <property type="entry name" value="RRM"/>
    <property type="match status" value="4"/>
</dbReference>
<feature type="region of interest" description="Disordered" evidence="10">
    <location>
        <begin position="932"/>
        <end position="999"/>
    </location>
</feature>
<gene>
    <name evidence="12" type="ORF">M408DRAFT_334366</name>
</gene>
<dbReference type="Proteomes" id="UP000054097">
    <property type="component" value="Unassembled WGS sequence"/>
</dbReference>
<feature type="domain" description="RRM" evidence="11">
    <location>
        <begin position="764"/>
        <end position="838"/>
    </location>
</feature>
<protein>
    <recommendedName>
        <fullName evidence="8">U4/U6 snRNA-associated-splicing factor PRP24</fullName>
    </recommendedName>
</protein>
<dbReference type="Gene3D" id="3.30.70.330">
    <property type="match status" value="4"/>
</dbReference>
<keyword evidence="6" id="KW-0539">Nucleus</keyword>
<feature type="compositionally biased region" description="Basic and acidic residues" evidence="10">
    <location>
        <begin position="533"/>
        <end position="543"/>
    </location>
</feature>
<dbReference type="Gene3D" id="1.25.40.10">
    <property type="entry name" value="Tetratricopeptide repeat domain"/>
    <property type="match status" value="2"/>
</dbReference>
<dbReference type="SMART" id="SM00360">
    <property type="entry name" value="RRM"/>
    <property type="match status" value="4"/>
</dbReference>
<keyword evidence="2" id="KW-0507">mRNA processing</keyword>
<dbReference type="PANTHER" id="PTHR32343:SF22">
    <property type="entry name" value="LD29830P"/>
    <property type="match status" value="1"/>
</dbReference>
<dbReference type="GO" id="GO:0008380">
    <property type="term" value="P:RNA splicing"/>
    <property type="evidence" value="ECO:0007669"/>
    <property type="project" value="UniProtKB-KW"/>
</dbReference>